<keyword evidence="1" id="KW-1133">Transmembrane helix</keyword>
<dbReference type="EMBL" id="FNCG01000009">
    <property type="protein sequence ID" value="SDH34284.1"/>
    <property type="molecule type" value="Genomic_DNA"/>
</dbReference>
<dbReference type="Gene3D" id="3.30.70.1440">
    <property type="entry name" value="Multidrug efflux transporter AcrB pore domain"/>
    <property type="match status" value="1"/>
</dbReference>
<dbReference type="STRING" id="551996.SAMN05192573_1099"/>
<feature type="transmembrane region" description="Helical" evidence="1">
    <location>
        <begin position="905"/>
        <end position="926"/>
    </location>
</feature>
<feature type="transmembrane region" description="Helical" evidence="1">
    <location>
        <begin position="445"/>
        <end position="468"/>
    </location>
</feature>
<feature type="transmembrane region" description="Helical" evidence="1">
    <location>
        <begin position="330"/>
        <end position="348"/>
    </location>
</feature>
<evidence type="ECO:0000313" key="3">
    <source>
        <dbReference type="Proteomes" id="UP000199705"/>
    </source>
</evidence>
<feature type="transmembrane region" description="Helical" evidence="1">
    <location>
        <begin position="414"/>
        <end position="433"/>
    </location>
</feature>
<feature type="transmembrane region" description="Helical" evidence="1">
    <location>
        <begin position="932"/>
        <end position="953"/>
    </location>
</feature>
<dbReference type="GO" id="GO:0042910">
    <property type="term" value="F:xenobiotic transmembrane transporter activity"/>
    <property type="evidence" value="ECO:0007669"/>
    <property type="project" value="TreeGrafter"/>
</dbReference>
<dbReference type="Gene3D" id="3.30.70.1320">
    <property type="entry name" value="Multidrug efflux transporter AcrB pore domain like"/>
    <property type="match status" value="1"/>
</dbReference>
<feature type="transmembrane region" description="Helical" evidence="1">
    <location>
        <begin position="878"/>
        <end position="898"/>
    </location>
</feature>
<keyword evidence="1" id="KW-0472">Membrane</keyword>
<feature type="transmembrane region" description="Helical" evidence="1">
    <location>
        <begin position="511"/>
        <end position="528"/>
    </location>
</feature>
<dbReference type="Gene3D" id="1.20.1640.10">
    <property type="entry name" value="Multidrug efflux transporter AcrB transmembrane domain"/>
    <property type="match status" value="3"/>
</dbReference>
<reference evidence="3" key="1">
    <citation type="submission" date="2016-10" db="EMBL/GenBank/DDBJ databases">
        <authorList>
            <person name="Varghese N."/>
            <person name="Submissions S."/>
        </authorList>
    </citation>
    <scope>NUCLEOTIDE SEQUENCE [LARGE SCALE GENOMIC DNA]</scope>
    <source>
        <strain evidence="3">Gh-67</strain>
    </source>
</reference>
<proteinExistence type="predicted"/>
<keyword evidence="1" id="KW-0812">Transmembrane</keyword>
<organism evidence="2 3">
    <name type="scientific">Mucilaginibacter gossypii</name>
    <dbReference type="NCBI Taxonomy" id="551996"/>
    <lineage>
        <taxon>Bacteria</taxon>
        <taxon>Pseudomonadati</taxon>
        <taxon>Bacteroidota</taxon>
        <taxon>Sphingobacteriia</taxon>
        <taxon>Sphingobacteriales</taxon>
        <taxon>Sphingobacteriaceae</taxon>
        <taxon>Mucilaginibacter</taxon>
    </lineage>
</organism>
<evidence type="ECO:0000313" key="2">
    <source>
        <dbReference type="EMBL" id="SDH34284.1"/>
    </source>
</evidence>
<sequence>MTPRRIVILFVVVALLSILCISKLKVSYLPATTVTNQISVYFDVAGSDPEQTEALATESLENALSGITGIKKISSVSSYNSGRIVVSFESESDLDYKYFEIMAAVRQLREHLSPRVSFPTVIKGDELTKLRQTPFLVYAVTFRENAEKGNDLLVSVRRKLAAVPGIKQVELSGYASQQLTITYDEQKLMALQLQPSSLLSAISKNTSEYYHGLAVYPGHGKLFIRSLRPINSLDDIRNIPVVSPRSGLIRLKELAEISLADQPVTNIFRINGERSVNLAIYADDQKNQVKMAGQIKRIIQEFESMLAGRCSFHLTHDNAAYIAAELRDNIIRSFFVVAILVALLFVSYHNWRPFVILTGTLLINLGLLLWCCWAMAIHIHLYSLAGITIAFGIMIDHGIIIFDYFHQDKNIRSYTALLGATLTTIASLLLVFLLPDEEKQNLVDFATIICIALVSSLLTNLLFTTALYRLLYRTGHGQPSLGAAKQNKAGFERSHRLYFCMIERISGIRKTFLVIVTLSFGTPFFLLPEKIESAPLYNRTIGSALYQQGIRPYLDKYTGGALRLFKVNVFDGSGFRDAGKTRLIISAEMPAGKPLSEMDKLFTTLESILKPYNCIDKCITRISSPQQGVMEVLFRKGFDHSGYPAQIKLLLTNKVVFYGGVVWGIYGSGQGFSNSLENQLPFFRIKITGYEAGKLDQMVSDYGQLLSTNKRVGKVDLNDRYTYEDKPAQQYNFHLNESALSARGLNHEDINNALAWERGSSESPAIKVDNTFYSLYFHSMSASSLTGWDLLNSPLFVNASRAIRFRDIGAMTLDKIPGAVYKENRAYVRIVSFEYNGSADFGGRFLDRSIKEFKEKIPQGYLMQRIDDSGTKKNDNGLYGSIIMLLIVVNYIICAILFENLFRPLIIIFTILVSFIGIFLVFYLFGVSFDQGGYAAFIMLGGLVANAGIFIIYDYDVLLRRNNPGQADRNRMLIAAVANRSRTILLTSISAVCGLIPFLFEGSSQIFWFSFAVGTLGGVIFSFFSIFIFLPVMLWHKSGYRQVEGNL</sequence>
<gene>
    <name evidence="2" type="ORF">SAMN05192573_1099</name>
</gene>
<dbReference type="RefSeq" id="WP_091169780.1">
    <property type="nucleotide sequence ID" value="NZ_FNCG01000009.1"/>
</dbReference>
<evidence type="ECO:0000256" key="1">
    <source>
        <dbReference type="SAM" id="Phobius"/>
    </source>
</evidence>
<feature type="transmembrane region" description="Helical" evidence="1">
    <location>
        <begin position="355"/>
        <end position="376"/>
    </location>
</feature>
<dbReference type="InterPro" id="IPR001036">
    <property type="entry name" value="Acrflvin-R"/>
</dbReference>
<dbReference type="Gene3D" id="3.30.2090.10">
    <property type="entry name" value="Multidrug efflux transporter AcrB TolC docking domain, DN and DC subdomains"/>
    <property type="match status" value="2"/>
</dbReference>
<dbReference type="SUPFAM" id="SSF82714">
    <property type="entry name" value="Multidrug efflux transporter AcrB TolC docking domain, DN and DC subdomains"/>
    <property type="match status" value="1"/>
</dbReference>
<dbReference type="Proteomes" id="UP000199705">
    <property type="component" value="Unassembled WGS sequence"/>
</dbReference>
<protein>
    <submittedName>
        <fullName evidence="2">Multidrug efflux pump subunit AcrB</fullName>
    </submittedName>
</protein>
<dbReference type="SUPFAM" id="SSF82866">
    <property type="entry name" value="Multidrug efflux transporter AcrB transmembrane domain"/>
    <property type="match status" value="2"/>
</dbReference>
<dbReference type="InterPro" id="IPR027463">
    <property type="entry name" value="AcrB_DN_DC_subdom"/>
</dbReference>
<name>A0A1G8BMH3_9SPHI</name>
<dbReference type="Pfam" id="PF00873">
    <property type="entry name" value="ACR_tran"/>
    <property type="match status" value="2"/>
</dbReference>
<dbReference type="PANTHER" id="PTHR32063">
    <property type="match status" value="1"/>
</dbReference>
<dbReference type="PANTHER" id="PTHR32063:SF0">
    <property type="entry name" value="SWARMING MOTILITY PROTEIN SWRC"/>
    <property type="match status" value="1"/>
</dbReference>
<dbReference type="AlphaFoldDB" id="A0A1G8BMH3"/>
<accession>A0A1G8BMH3</accession>
<dbReference type="SUPFAM" id="SSF82693">
    <property type="entry name" value="Multidrug efflux transporter AcrB pore domain, PN1, PN2, PC1 and PC2 subdomains"/>
    <property type="match status" value="2"/>
</dbReference>
<keyword evidence="3" id="KW-1185">Reference proteome</keyword>
<feature type="transmembrane region" description="Helical" evidence="1">
    <location>
        <begin position="1006"/>
        <end position="1032"/>
    </location>
</feature>
<dbReference type="GO" id="GO:0005886">
    <property type="term" value="C:plasma membrane"/>
    <property type="evidence" value="ECO:0007669"/>
    <property type="project" value="TreeGrafter"/>
</dbReference>
<feature type="transmembrane region" description="Helical" evidence="1">
    <location>
        <begin position="382"/>
        <end position="402"/>
    </location>
</feature>
<dbReference type="Gene3D" id="3.30.70.1430">
    <property type="entry name" value="Multidrug efflux transporter AcrB pore domain"/>
    <property type="match status" value="2"/>
</dbReference>
<feature type="transmembrane region" description="Helical" evidence="1">
    <location>
        <begin position="983"/>
        <end position="1000"/>
    </location>
</feature>